<dbReference type="EMBL" id="PDXD01000082">
    <property type="protein sequence ID" value="RYN63532.1"/>
    <property type="molecule type" value="Genomic_DNA"/>
</dbReference>
<evidence type="ECO:0000313" key="1">
    <source>
        <dbReference type="EMBL" id="RYN63532.1"/>
    </source>
</evidence>
<comment type="caution">
    <text evidence="1">The sequence shown here is derived from an EMBL/GenBank/DDBJ whole genome shotgun (WGS) entry which is preliminary data.</text>
</comment>
<dbReference type="GO" id="GO:0006396">
    <property type="term" value="P:RNA processing"/>
    <property type="evidence" value="ECO:0007669"/>
    <property type="project" value="InterPro"/>
</dbReference>
<dbReference type="InterPro" id="IPR036389">
    <property type="entry name" value="RNase_III_sf"/>
</dbReference>
<gene>
    <name evidence="1" type="ORF">AA0117_g12695</name>
</gene>
<dbReference type="Gene3D" id="1.10.1520.10">
    <property type="entry name" value="Ribonuclease III domain"/>
    <property type="match status" value="1"/>
</dbReference>
<evidence type="ECO:0000313" key="2">
    <source>
        <dbReference type="Proteomes" id="UP000291422"/>
    </source>
</evidence>
<organism evidence="1 2">
    <name type="scientific">Alternaria alternata</name>
    <name type="common">Alternaria rot fungus</name>
    <name type="synonym">Torula alternata</name>
    <dbReference type="NCBI Taxonomy" id="5599"/>
    <lineage>
        <taxon>Eukaryota</taxon>
        <taxon>Fungi</taxon>
        <taxon>Dikarya</taxon>
        <taxon>Ascomycota</taxon>
        <taxon>Pezizomycotina</taxon>
        <taxon>Dothideomycetes</taxon>
        <taxon>Pleosporomycetidae</taxon>
        <taxon>Pleosporales</taxon>
        <taxon>Pleosporineae</taxon>
        <taxon>Pleosporaceae</taxon>
        <taxon>Alternaria</taxon>
        <taxon>Alternaria sect. Alternaria</taxon>
        <taxon>Alternaria alternata complex</taxon>
    </lineage>
</organism>
<accession>A0A4Q4MZ22</accession>
<dbReference type="VEuPathDB" id="FungiDB:CC77DRAFT_1025767"/>
<proteinExistence type="predicted"/>
<dbReference type="AlphaFoldDB" id="A0A4Q4MZ22"/>
<dbReference type="GO" id="GO:0004525">
    <property type="term" value="F:ribonuclease III activity"/>
    <property type="evidence" value="ECO:0007669"/>
    <property type="project" value="InterPro"/>
</dbReference>
<protein>
    <submittedName>
        <fullName evidence="1">Uncharacterized protein</fullName>
    </submittedName>
</protein>
<name>A0A4Q4MZ22_ALTAL</name>
<dbReference type="Proteomes" id="UP000291422">
    <property type="component" value="Unassembled WGS sequence"/>
</dbReference>
<sequence length="134" mass="15805">MDRNLVRIEMGSNHRSREVRYREKVPLWQSMRHHSLDVVQAHKNASHTFEQCGAEIQNLLSEGATYLWKLLARLDPEKFYSDLVESFFGAILAGSQSELSECEKFFERIGLRYYAARMARKLWTLCIREMNYKA</sequence>
<reference evidence="2" key="1">
    <citation type="journal article" date="2019" name="bioRxiv">
        <title>Genomics, evolutionary history and diagnostics of the Alternaria alternata species group including apple and Asian pear pathotypes.</title>
        <authorList>
            <person name="Armitage A.D."/>
            <person name="Cockerton H.M."/>
            <person name="Sreenivasaprasad S."/>
            <person name="Woodhall J.W."/>
            <person name="Lane C.R."/>
            <person name="Harrison R.J."/>
            <person name="Clarkson J.P."/>
        </authorList>
    </citation>
    <scope>NUCLEOTIDE SEQUENCE [LARGE SCALE GENOMIC DNA]</scope>
    <source>
        <strain evidence="2">FERA 1177</strain>
    </source>
</reference>